<organism evidence="1">
    <name type="scientific">marine sediment metagenome</name>
    <dbReference type="NCBI Taxonomy" id="412755"/>
    <lineage>
        <taxon>unclassified sequences</taxon>
        <taxon>metagenomes</taxon>
        <taxon>ecological metagenomes</taxon>
    </lineage>
</organism>
<dbReference type="EMBL" id="LAZR01001636">
    <property type="protein sequence ID" value="KKN41636.1"/>
    <property type="molecule type" value="Genomic_DNA"/>
</dbReference>
<proteinExistence type="predicted"/>
<reference evidence="1" key="1">
    <citation type="journal article" date="2015" name="Nature">
        <title>Complex archaea that bridge the gap between prokaryotes and eukaryotes.</title>
        <authorList>
            <person name="Spang A."/>
            <person name="Saw J.H."/>
            <person name="Jorgensen S.L."/>
            <person name="Zaremba-Niedzwiedzka K."/>
            <person name="Martijn J."/>
            <person name="Lind A.E."/>
            <person name="van Eijk R."/>
            <person name="Schleper C."/>
            <person name="Guy L."/>
            <person name="Ettema T.J."/>
        </authorList>
    </citation>
    <scope>NUCLEOTIDE SEQUENCE</scope>
</reference>
<evidence type="ECO:0000313" key="1">
    <source>
        <dbReference type="EMBL" id="KKN41636.1"/>
    </source>
</evidence>
<dbReference type="AlphaFoldDB" id="A0A0F9SXP8"/>
<protein>
    <submittedName>
        <fullName evidence="1">Uncharacterized protein</fullName>
    </submittedName>
</protein>
<accession>A0A0F9SXP8</accession>
<name>A0A0F9SXP8_9ZZZZ</name>
<sequence>MKEINLTIFAPDPEKKLTQGANYIANINDEGTIIDALSAIDKQVYNDPDKKIFPIYKGLIHSFLQLIWDIEENSIYDDCAVNAYGPPPNKKFIPLQDNINFNLYPSSEITIVVHAD</sequence>
<gene>
    <name evidence="1" type="ORF">LCGC14_0721410</name>
</gene>
<comment type="caution">
    <text evidence="1">The sequence shown here is derived from an EMBL/GenBank/DDBJ whole genome shotgun (WGS) entry which is preliminary data.</text>
</comment>